<accession>A0A1I4TUN9</accession>
<dbReference type="EMBL" id="FOUY01000003">
    <property type="protein sequence ID" value="SFM80508.1"/>
    <property type="molecule type" value="Genomic_DNA"/>
</dbReference>
<dbReference type="PANTHER" id="PTHR38011">
    <property type="entry name" value="DIHYDROFOLATE REDUCTASE FAMILY PROTEIN (AFU_ORTHOLOGUE AFUA_8G06820)"/>
    <property type="match status" value="1"/>
</dbReference>
<protein>
    <submittedName>
        <fullName evidence="2">Dihydrofolate reductase</fullName>
    </submittedName>
</protein>
<dbReference type="InterPro" id="IPR050765">
    <property type="entry name" value="Riboflavin_Biosynth_HTPR"/>
</dbReference>
<dbReference type="STRING" id="260086.SAMN05216207_100324"/>
<dbReference type="GO" id="GO:0009231">
    <property type="term" value="P:riboflavin biosynthetic process"/>
    <property type="evidence" value="ECO:0007669"/>
    <property type="project" value="InterPro"/>
</dbReference>
<dbReference type="OrthoDB" id="7342392at2"/>
<dbReference type="Proteomes" id="UP000199614">
    <property type="component" value="Unassembled WGS sequence"/>
</dbReference>
<dbReference type="SUPFAM" id="SSF53597">
    <property type="entry name" value="Dihydrofolate reductase-like"/>
    <property type="match status" value="1"/>
</dbReference>
<dbReference type="InterPro" id="IPR002734">
    <property type="entry name" value="RibDG_C"/>
</dbReference>
<evidence type="ECO:0000259" key="1">
    <source>
        <dbReference type="Pfam" id="PF01872"/>
    </source>
</evidence>
<feature type="domain" description="Bacterial bifunctional deaminase-reductase C-terminal" evidence="1">
    <location>
        <begin position="6"/>
        <end position="172"/>
    </location>
</feature>
<dbReference type="InterPro" id="IPR024072">
    <property type="entry name" value="DHFR-like_dom_sf"/>
</dbReference>
<dbReference type="RefSeq" id="WP_093337626.1">
    <property type="nucleotide sequence ID" value="NZ_FOUY01000003.1"/>
</dbReference>
<sequence>MGTIDVHEFMSLDGVVEDPSWTAEYGFTDAMGAAIGKLCDQAILLGRTTYDGFYPAWSARGHDVESGGAFFNGAPKHVVTSTLADPLEWENATVLGPYDPARIQQLKDSVDGGIYVSGSVTLVRALLADGLVDTLNLFVYPVTRGTGLRLFDGGQRVGLRLLESEAYENGVVRTTYGPPAP</sequence>
<dbReference type="Pfam" id="PF01872">
    <property type="entry name" value="RibD_C"/>
    <property type="match status" value="1"/>
</dbReference>
<evidence type="ECO:0000313" key="2">
    <source>
        <dbReference type="EMBL" id="SFM80508.1"/>
    </source>
</evidence>
<gene>
    <name evidence="2" type="ORF">SAMN05216207_100324</name>
</gene>
<reference evidence="2 3" key="1">
    <citation type="submission" date="2016-10" db="EMBL/GenBank/DDBJ databases">
        <authorList>
            <person name="de Groot N.N."/>
        </authorList>
    </citation>
    <scope>NUCLEOTIDE SEQUENCE [LARGE SCALE GENOMIC DNA]</scope>
    <source>
        <strain evidence="2 3">CGMCC 4.1877</strain>
    </source>
</reference>
<name>A0A1I4TUN9_PSUAM</name>
<dbReference type="AlphaFoldDB" id="A0A1I4TUN9"/>
<proteinExistence type="predicted"/>
<dbReference type="PANTHER" id="PTHR38011:SF11">
    <property type="entry name" value="2,5-DIAMINO-6-RIBOSYLAMINO-4(3H)-PYRIMIDINONE 5'-PHOSPHATE REDUCTASE"/>
    <property type="match status" value="1"/>
</dbReference>
<keyword evidence="3" id="KW-1185">Reference proteome</keyword>
<evidence type="ECO:0000313" key="3">
    <source>
        <dbReference type="Proteomes" id="UP000199614"/>
    </source>
</evidence>
<dbReference type="Gene3D" id="3.40.430.10">
    <property type="entry name" value="Dihydrofolate Reductase, subunit A"/>
    <property type="match status" value="1"/>
</dbReference>
<organism evidence="2 3">
    <name type="scientific">Pseudonocardia ammonioxydans</name>
    <dbReference type="NCBI Taxonomy" id="260086"/>
    <lineage>
        <taxon>Bacteria</taxon>
        <taxon>Bacillati</taxon>
        <taxon>Actinomycetota</taxon>
        <taxon>Actinomycetes</taxon>
        <taxon>Pseudonocardiales</taxon>
        <taxon>Pseudonocardiaceae</taxon>
        <taxon>Pseudonocardia</taxon>
    </lineage>
</organism>
<dbReference type="GO" id="GO:0008703">
    <property type="term" value="F:5-amino-6-(5-phosphoribosylamino)uracil reductase activity"/>
    <property type="evidence" value="ECO:0007669"/>
    <property type="project" value="InterPro"/>
</dbReference>